<dbReference type="RefSeq" id="WP_270005777.1">
    <property type="nucleotide sequence ID" value="NZ_JAPFGC010000002.1"/>
</dbReference>
<proteinExistence type="predicted"/>
<feature type="transmembrane region" description="Helical" evidence="1">
    <location>
        <begin position="238"/>
        <end position="259"/>
    </location>
</feature>
<protein>
    <recommendedName>
        <fullName evidence="4">Transglutaminase-like domain-containing protein</fullName>
    </recommendedName>
</protein>
<evidence type="ECO:0000256" key="1">
    <source>
        <dbReference type="SAM" id="Phobius"/>
    </source>
</evidence>
<gene>
    <name evidence="2" type="ORF">OOZ35_13020</name>
</gene>
<keyword evidence="3" id="KW-1185">Reference proteome</keyword>
<keyword evidence="1" id="KW-1133">Transmembrane helix</keyword>
<keyword evidence="1" id="KW-0812">Transmembrane</keyword>
<evidence type="ECO:0008006" key="4">
    <source>
        <dbReference type="Google" id="ProtNLM"/>
    </source>
</evidence>
<feature type="transmembrane region" description="Helical" evidence="1">
    <location>
        <begin position="211"/>
        <end position="231"/>
    </location>
</feature>
<feature type="transmembrane region" description="Helical" evidence="1">
    <location>
        <begin position="265"/>
        <end position="286"/>
    </location>
</feature>
<sequence length="547" mass="63181">MPKYETIENHIERRTYIQGKFKGKFIGYFDPRKSDTKHENFYDLEVISGEISTIKNENNVRHWKTGEPEAFQNIDNFLTKLPDSLPLEITDEKENTKIYNVNLNDKKLSDYTLSNQVYDGNKVFGDISGNISGYLKHYDTEYIRVEIKEKKSKKLGLVSNKIKTNKQTGNSQVDGNYKRWEYYYSNRSTYWGSWIKQSGTKNSSFSFWETLGLLIQIIIGAFFIIPLLIFGWKVILPIAVLLGLIYLLSLLSNVIISIFKWVFRIAGFTLLLLIGFGSILLFTNILKNPLTEKKNIVVNPKEVKKLEENLVLGDSIITHHRIWKDYDNNLYEANLKTRFSDYNDAYQLRNNLLIPLNNTTQYNRIVSAIHNYDLSKLDLVYSTLDSLKIQKKLNRIDFAKVVVSLIQDIPYSLILNDDCNANLYNDNFIKEYLSNNGDCLGFTKYGLLSPVEFVSTLKGDCDTRTLLLFTILNHYNYDVVMLSSELYKHSIIGINLPFNGISKSINGINYIVWETTNQGIPPGIISREISDMRFWNVSLISNKNLSL</sequence>
<reference evidence="2" key="1">
    <citation type="submission" date="2022-11" db="EMBL/GenBank/DDBJ databases">
        <title>Refractory cell wall polysaccharides provide important carbon source for microbial heterotrophs in the hadal ocean.</title>
        <authorList>
            <person name="Zhu X."/>
        </authorList>
    </citation>
    <scope>NUCLEOTIDE SEQUENCE</scope>
    <source>
        <strain evidence="2">MTRN7</strain>
    </source>
</reference>
<comment type="caution">
    <text evidence="2">The sequence shown here is derived from an EMBL/GenBank/DDBJ whole genome shotgun (WGS) entry which is preliminary data.</text>
</comment>
<organism evidence="2 3">
    <name type="scientific">Mesoflavibacter profundi</name>
    <dbReference type="NCBI Taxonomy" id="2708110"/>
    <lineage>
        <taxon>Bacteria</taxon>
        <taxon>Pseudomonadati</taxon>
        <taxon>Bacteroidota</taxon>
        <taxon>Flavobacteriia</taxon>
        <taxon>Flavobacteriales</taxon>
        <taxon>Flavobacteriaceae</taxon>
        <taxon>Mesoflavibacter</taxon>
    </lineage>
</organism>
<evidence type="ECO:0000313" key="3">
    <source>
        <dbReference type="Proteomes" id="UP001149142"/>
    </source>
</evidence>
<accession>A0ABT4S3L5</accession>
<keyword evidence="1" id="KW-0472">Membrane</keyword>
<dbReference type="EMBL" id="JAPFGC010000002">
    <property type="protein sequence ID" value="MDA0178416.1"/>
    <property type="molecule type" value="Genomic_DNA"/>
</dbReference>
<dbReference type="Proteomes" id="UP001149142">
    <property type="component" value="Unassembled WGS sequence"/>
</dbReference>
<name>A0ABT4S3L5_9FLAO</name>
<evidence type="ECO:0000313" key="2">
    <source>
        <dbReference type="EMBL" id="MDA0178416.1"/>
    </source>
</evidence>